<feature type="non-terminal residue" evidence="1">
    <location>
        <position position="1"/>
    </location>
</feature>
<dbReference type="EMBL" id="CAUYUJ010001712">
    <property type="protein sequence ID" value="CAK0797240.1"/>
    <property type="molecule type" value="Genomic_DNA"/>
</dbReference>
<evidence type="ECO:0000313" key="2">
    <source>
        <dbReference type="Proteomes" id="UP001189429"/>
    </source>
</evidence>
<gene>
    <name evidence="1" type="ORF">PCOR1329_LOCUS6388</name>
</gene>
<accession>A0ABN9PZM0</accession>
<protein>
    <recommendedName>
        <fullName evidence="3">Alpha-ketoglutarate-dependent dioxygenase AlkB-like domain-containing protein</fullName>
    </recommendedName>
</protein>
<keyword evidence="2" id="KW-1185">Reference proteome</keyword>
<evidence type="ECO:0008006" key="3">
    <source>
        <dbReference type="Google" id="ProtNLM"/>
    </source>
</evidence>
<sequence>FPPVFSPLFPPTVAVAMEAPAWPSRAGRWIPKDLHQELVAHYLAHNGTSSDEEWNSWGQTQINAHETLSAMVNVHAGKGGPALARRIKEVLQPRLERWAGLELEETSLYGMREYTSPQYLRAHLDRPDVLVVSVTFSVFQEAFDHRKWPLEVNGFATNRFVRDGSTSFDDNDGNRAADGLRRRRAWLADEIAASTARWPGEALQLGHADLRAADGADAVAAAGGARGVARCRAGPAAPAAAAAEAGARADSATPARIARAARPSLAGPRCTEAKGIPRYETTTLMGITEGTPNRSLIIASTDLNDGMDIQSCDGLLQETDSTSIGPFGRSLEHLAGTSYREWLEDSDMAVITSFYACGPTYHGHKSARYIDHLAISSPWLVRVQKCAIACSLTRRVRAIPSVAVLDHMIIVAEIDFKLTYTAPRIDGHIWDFFTLSQAMRSEEEAQRFRDEVEQALEAKLNANGYTEAASWMRAHTLESSWL</sequence>
<reference evidence="1" key="1">
    <citation type="submission" date="2023-10" db="EMBL/GenBank/DDBJ databases">
        <authorList>
            <person name="Chen Y."/>
            <person name="Shah S."/>
            <person name="Dougan E. K."/>
            <person name="Thang M."/>
            <person name="Chan C."/>
        </authorList>
    </citation>
    <scope>NUCLEOTIDE SEQUENCE [LARGE SCALE GENOMIC DNA]</scope>
</reference>
<evidence type="ECO:0000313" key="1">
    <source>
        <dbReference type="EMBL" id="CAK0797240.1"/>
    </source>
</evidence>
<proteinExistence type="predicted"/>
<dbReference type="Proteomes" id="UP001189429">
    <property type="component" value="Unassembled WGS sequence"/>
</dbReference>
<name>A0ABN9PZM0_9DINO</name>
<comment type="caution">
    <text evidence="1">The sequence shown here is derived from an EMBL/GenBank/DDBJ whole genome shotgun (WGS) entry which is preliminary data.</text>
</comment>
<organism evidence="1 2">
    <name type="scientific">Prorocentrum cordatum</name>
    <dbReference type="NCBI Taxonomy" id="2364126"/>
    <lineage>
        <taxon>Eukaryota</taxon>
        <taxon>Sar</taxon>
        <taxon>Alveolata</taxon>
        <taxon>Dinophyceae</taxon>
        <taxon>Prorocentrales</taxon>
        <taxon>Prorocentraceae</taxon>
        <taxon>Prorocentrum</taxon>
    </lineage>
</organism>